<organism evidence="4 5">
    <name type="scientific">Trachymyrmex cornetzi</name>
    <dbReference type="NCBI Taxonomy" id="471704"/>
    <lineage>
        <taxon>Eukaryota</taxon>
        <taxon>Metazoa</taxon>
        <taxon>Ecdysozoa</taxon>
        <taxon>Arthropoda</taxon>
        <taxon>Hexapoda</taxon>
        <taxon>Insecta</taxon>
        <taxon>Pterygota</taxon>
        <taxon>Neoptera</taxon>
        <taxon>Endopterygota</taxon>
        <taxon>Hymenoptera</taxon>
        <taxon>Apocrita</taxon>
        <taxon>Aculeata</taxon>
        <taxon>Formicoidea</taxon>
        <taxon>Formicidae</taxon>
        <taxon>Myrmicinae</taxon>
        <taxon>Trachymyrmex</taxon>
    </lineage>
</organism>
<dbReference type="InterPro" id="IPR042097">
    <property type="entry name" value="Aminopeptidase_N-like_N_sf"/>
</dbReference>
<feature type="domain" description="Aminopeptidase N-like N-terminal" evidence="3">
    <location>
        <begin position="7"/>
        <end position="110"/>
    </location>
</feature>
<dbReference type="Gene3D" id="1.25.50.20">
    <property type="match status" value="1"/>
</dbReference>
<dbReference type="GO" id="GO:0016020">
    <property type="term" value="C:membrane"/>
    <property type="evidence" value="ECO:0007669"/>
    <property type="project" value="TreeGrafter"/>
</dbReference>
<dbReference type="GO" id="GO:0005615">
    <property type="term" value="C:extracellular space"/>
    <property type="evidence" value="ECO:0007669"/>
    <property type="project" value="TreeGrafter"/>
</dbReference>
<keyword evidence="4" id="KW-0378">Hydrolase</keyword>
<dbReference type="InterPro" id="IPR050344">
    <property type="entry name" value="Peptidase_M1_aminopeptidases"/>
</dbReference>
<dbReference type="GO" id="GO:0043171">
    <property type="term" value="P:peptide catabolic process"/>
    <property type="evidence" value="ECO:0007669"/>
    <property type="project" value="TreeGrafter"/>
</dbReference>
<dbReference type="STRING" id="471704.A0A151J1C7"/>
<evidence type="ECO:0000313" key="5">
    <source>
        <dbReference type="Proteomes" id="UP000078492"/>
    </source>
</evidence>
<dbReference type="InterPro" id="IPR024571">
    <property type="entry name" value="ERAP1-like_C_dom"/>
</dbReference>
<name>A0A151J1C7_9HYME</name>
<dbReference type="InterPro" id="IPR027268">
    <property type="entry name" value="Peptidase_M4/M1_CTD_sf"/>
</dbReference>
<protein>
    <submittedName>
        <fullName evidence="4">Aminopeptidase N</fullName>
    </submittedName>
</protein>
<dbReference type="InterPro" id="IPR001930">
    <property type="entry name" value="Peptidase_M1"/>
</dbReference>
<dbReference type="InterPro" id="IPR045357">
    <property type="entry name" value="Aminopeptidase_N-like_N"/>
</dbReference>
<dbReference type="GO" id="GO:0042277">
    <property type="term" value="F:peptide binding"/>
    <property type="evidence" value="ECO:0007669"/>
    <property type="project" value="TreeGrafter"/>
</dbReference>
<evidence type="ECO:0000256" key="1">
    <source>
        <dbReference type="ARBA" id="ARBA00010136"/>
    </source>
</evidence>
<evidence type="ECO:0000259" key="2">
    <source>
        <dbReference type="Pfam" id="PF11838"/>
    </source>
</evidence>
<evidence type="ECO:0000259" key="3">
    <source>
        <dbReference type="Pfam" id="PF17900"/>
    </source>
</evidence>
<dbReference type="PANTHER" id="PTHR11533">
    <property type="entry name" value="PROTEASE M1 ZINC METALLOPROTEASE"/>
    <property type="match status" value="1"/>
</dbReference>
<reference evidence="4 5" key="1">
    <citation type="submission" date="2015-09" db="EMBL/GenBank/DDBJ databases">
        <title>Trachymyrmex cornetzi WGS genome.</title>
        <authorList>
            <person name="Nygaard S."/>
            <person name="Hu H."/>
            <person name="Boomsma J."/>
            <person name="Zhang G."/>
        </authorList>
    </citation>
    <scope>NUCLEOTIDE SEQUENCE [LARGE SCALE GENOMIC DNA]</scope>
    <source>
        <strain evidence="4">Tcor2-1</strain>
        <tissue evidence="4">Whole body</tissue>
    </source>
</reference>
<dbReference type="Pfam" id="PF17900">
    <property type="entry name" value="Peptidase_M1_N"/>
    <property type="match status" value="1"/>
</dbReference>
<dbReference type="GO" id="GO:0008270">
    <property type="term" value="F:zinc ion binding"/>
    <property type="evidence" value="ECO:0007669"/>
    <property type="project" value="TreeGrafter"/>
</dbReference>
<gene>
    <name evidence="4" type="ORF">ALC57_12098</name>
</gene>
<evidence type="ECO:0000313" key="4">
    <source>
        <dbReference type="EMBL" id="KYN15696.1"/>
    </source>
</evidence>
<dbReference type="PRINTS" id="PR00756">
    <property type="entry name" value="ALADIPTASE"/>
</dbReference>
<dbReference type="GO" id="GO:0005737">
    <property type="term" value="C:cytoplasm"/>
    <property type="evidence" value="ECO:0007669"/>
    <property type="project" value="TreeGrafter"/>
</dbReference>
<dbReference type="EMBL" id="KQ980522">
    <property type="protein sequence ID" value="KYN15696.1"/>
    <property type="molecule type" value="Genomic_DNA"/>
</dbReference>
<dbReference type="Gene3D" id="2.60.40.1730">
    <property type="entry name" value="tricorn interacting facor f3 domain"/>
    <property type="match status" value="1"/>
</dbReference>
<accession>A0A151J1C7</accession>
<dbReference type="Pfam" id="PF11838">
    <property type="entry name" value="ERAP1_C"/>
    <property type="match status" value="1"/>
</dbReference>
<dbReference type="GO" id="GO:0070006">
    <property type="term" value="F:metalloaminopeptidase activity"/>
    <property type="evidence" value="ECO:0007669"/>
    <property type="project" value="TreeGrafter"/>
</dbReference>
<comment type="similarity">
    <text evidence="1">Belongs to the peptidase M1 family.</text>
</comment>
<dbReference type="AlphaFoldDB" id="A0A151J1C7"/>
<dbReference type="Proteomes" id="UP000078492">
    <property type="component" value="Unassembled WGS sequence"/>
</dbReference>
<dbReference type="GO" id="GO:0006508">
    <property type="term" value="P:proteolysis"/>
    <property type="evidence" value="ECO:0007669"/>
    <property type="project" value="InterPro"/>
</dbReference>
<feature type="domain" description="ERAP1-like C-terminal" evidence="2">
    <location>
        <begin position="298"/>
        <end position="499"/>
    </location>
</feature>
<keyword evidence="5" id="KW-1185">Reference proteome</keyword>
<sequence>MLLPGLYTFKIEFFGHLTEKYDENFFRNVSNRNTVTFLIAPHIQAIGMRQLFPCWDIPHLKATFTISIKHHRNLTTLSNMPIKYHSTNNLMSMEIEVWTHFYTTPPMSTFQIAIVVTEYQPIRISKNITLWCECYSAEQTLKFEFAQRIINNITLHLKSELSEINIPKMDHIAIPNFPQDGISKWGIIFHTTFSSIMSYNFWSMKEKLGEAYHCYTSLNEFSTWIQYKHYPVVSWKRITGSKVTNILSQSYNMSYSRWLIPINLKAISLNINYETCLTSHINSIKISLPQLLMDYWMVDIQHAGYYRVKYDSLTWDAIAKHLNDTAGDYESISIINRVKIIDDAFYLMMERQLNVSVFWNLAQFLSQETNFVVWYPMLKVLEYMSITLPLLKEEIEFFDTIEKFKKLLENPLKTLGYDEHLMENDLSKCLRQEIVKWACTLEYNECEQAARRKLQQHLQNPEINPLLPVWKHWTYCRGLATANSSTWSYVKDTWLKTRNHTLLPYLTCSGYGSFIDIASSSILERFTQDERQNITIIRLYIDIFHSIIMKHSNTYYILEQILSYLEILKPKQINILTALADIINHVYSSKKLKKVNKFNSNYIYQFLFRPGFISVRLILISVFY</sequence>
<keyword evidence="4" id="KW-0031">Aminopeptidase</keyword>
<dbReference type="PANTHER" id="PTHR11533:SF294">
    <property type="entry name" value="THYROTROPIN-RELEASING HORMONE-DEGRADING ECTOENZYME"/>
    <property type="match status" value="1"/>
</dbReference>
<keyword evidence="4" id="KW-0645">Protease</keyword>
<dbReference type="SUPFAM" id="SSF63737">
    <property type="entry name" value="Leukotriene A4 hydrolase N-terminal domain"/>
    <property type="match status" value="1"/>
</dbReference>
<dbReference type="Gene3D" id="1.10.390.10">
    <property type="entry name" value="Neutral Protease Domain 2"/>
    <property type="match status" value="1"/>
</dbReference>
<proteinExistence type="inferred from homology"/>